<keyword evidence="2" id="KW-1185">Reference proteome</keyword>
<accession>A0ABX6EHD7</accession>
<dbReference type="Pfam" id="PF04339">
    <property type="entry name" value="FemAB_like"/>
    <property type="match status" value="1"/>
</dbReference>
<dbReference type="SUPFAM" id="SSF55729">
    <property type="entry name" value="Acyl-CoA N-acyltransferases (Nat)"/>
    <property type="match status" value="1"/>
</dbReference>
<dbReference type="InterPro" id="IPR016181">
    <property type="entry name" value="Acyl_CoA_acyltransferase"/>
</dbReference>
<organism evidence="1 2">
    <name type="scientific">Methylocystis rosea</name>
    <dbReference type="NCBI Taxonomy" id="173366"/>
    <lineage>
        <taxon>Bacteria</taxon>
        <taxon>Pseudomonadati</taxon>
        <taxon>Pseudomonadota</taxon>
        <taxon>Alphaproteobacteria</taxon>
        <taxon>Hyphomicrobiales</taxon>
        <taxon>Methylocystaceae</taxon>
        <taxon>Methylocystis</taxon>
    </lineage>
</organism>
<dbReference type="PANTHER" id="PTHR47017">
    <property type="entry name" value="ACYL-COA"/>
    <property type="match status" value="1"/>
</dbReference>
<name>A0ABX6EHD7_9HYPH</name>
<dbReference type="EMBL" id="CP044328">
    <property type="protein sequence ID" value="QGM92851.1"/>
    <property type="molecule type" value="Genomic_DNA"/>
</dbReference>
<reference evidence="2" key="1">
    <citation type="submission" date="2019-09" db="EMBL/GenBank/DDBJ databases">
        <title>Isolation and complete genome sequencing of Methylocystis species.</title>
        <authorList>
            <person name="Rumah B.L."/>
            <person name="Stead C.E."/>
            <person name="Stevens B.C."/>
            <person name="Minton N.P."/>
            <person name="Grosse-Honebrink A."/>
            <person name="Zhang Y."/>
        </authorList>
    </citation>
    <scope>NUCLEOTIDE SEQUENCE [LARGE SCALE GENOMIC DNA]</scope>
    <source>
        <strain evidence="2">BRCS1</strain>
    </source>
</reference>
<dbReference type="Gene3D" id="3.40.630.30">
    <property type="match status" value="1"/>
</dbReference>
<dbReference type="RefSeq" id="WP_154450790.1">
    <property type="nucleotide sequence ID" value="NZ_CP044328.1"/>
</dbReference>
<dbReference type="InterPro" id="IPR007434">
    <property type="entry name" value="FemAB-like"/>
</dbReference>
<protein>
    <submittedName>
        <fullName evidence="1">N-acetyltransferase</fullName>
    </submittedName>
</protein>
<dbReference type="PANTHER" id="PTHR47017:SF1">
    <property type="entry name" value="ACYL-COA"/>
    <property type="match status" value="1"/>
</dbReference>
<gene>
    <name evidence="1" type="ORF">F7D13_01795</name>
</gene>
<sequence>MAQEFSAQESAQEFSVRYAESLDSVGAEAWDACANPPGLPDAVGERYNPFVSHAFLRALEVSKSVGARAGWAPAHALVEDSRGRLVACAPAYIKTHSLGEYVFDQSWAQAYELAGGRYYPKIQVAAPFTPVTGRRLLIARDAPEGACEALIVALQGLRKASGASSIHVTFCTEQECVALSGAGFIYRAGEQFHFVNDGYVDFEDFLARLTARKRKAIKRERREALSDGVTIDLLTGSDIRPAHWDSFFEFYMDTGARKWGRPYLTRAFFDEIGARMADRILLVMARRGARHIAGAINFLGDDAIYGRNWGALEALPFLHFEVCYYQAIEFAIRRGYKRVEAGAQGEHKISRGYGPVITHSAHYLADPRLAEAVSDYLTRERAAVAEWAAEHAAELPYKSENGD</sequence>
<reference evidence="1 2" key="2">
    <citation type="journal article" date="2021" name="AMB Express">
        <title>Isolation and characterisation of Methylocystis spp. for poly-3-hydroxybutyrate production using waste methane feedstocks.</title>
        <authorList>
            <person name="Rumah B.L."/>
            <person name="Stead C.E."/>
            <person name="Claxton Stevens B.H."/>
            <person name="Minton N.P."/>
            <person name="Grosse-Honebrink A."/>
            <person name="Zhang Y."/>
        </authorList>
    </citation>
    <scope>NUCLEOTIDE SEQUENCE [LARGE SCALE GENOMIC DNA]</scope>
    <source>
        <strain evidence="1 2">BRCS1</strain>
    </source>
</reference>
<evidence type="ECO:0000313" key="2">
    <source>
        <dbReference type="Proteomes" id="UP000424673"/>
    </source>
</evidence>
<evidence type="ECO:0000313" key="1">
    <source>
        <dbReference type="EMBL" id="QGM92851.1"/>
    </source>
</evidence>
<proteinExistence type="predicted"/>
<dbReference type="Proteomes" id="UP000424673">
    <property type="component" value="Chromosome"/>
</dbReference>